<evidence type="ECO:0000256" key="1">
    <source>
        <dbReference type="SAM" id="Phobius"/>
    </source>
</evidence>
<organism evidence="3 4">
    <name type="scientific">Subtercola boreus</name>
    <dbReference type="NCBI Taxonomy" id="120213"/>
    <lineage>
        <taxon>Bacteria</taxon>
        <taxon>Bacillati</taxon>
        <taxon>Actinomycetota</taxon>
        <taxon>Actinomycetes</taxon>
        <taxon>Micrococcales</taxon>
        <taxon>Microbacteriaceae</taxon>
        <taxon>Subtercola</taxon>
    </lineage>
</organism>
<keyword evidence="4" id="KW-1185">Reference proteome</keyword>
<feature type="domain" description="ABM" evidence="2">
    <location>
        <begin position="15"/>
        <end position="86"/>
    </location>
</feature>
<accession>A0A3E0VJD7</accession>
<proteinExistence type="predicted"/>
<keyword evidence="3" id="KW-0503">Monooxygenase</keyword>
<keyword evidence="1" id="KW-0472">Membrane</keyword>
<feature type="transmembrane region" description="Helical" evidence="1">
    <location>
        <begin position="294"/>
        <end position="317"/>
    </location>
</feature>
<dbReference type="PANTHER" id="PTHR40057:SF1">
    <property type="entry name" value="SLR1162 PROTEIN"/>
    <property type="match status" value="1"/>
</dbReference>
<sequence length="326" mass="36213">MATTVGETRQGPAVSLIIQRRVLPGSDDVYRAWQRKLGNVLSVWPGFLGRDVIEPSPPSQTDWVLVQRFANVEAARGWLQSPERAALFDEIKEHFVGQEEINLVTEDERKAPEAASIIVTSRVAPADEAAFLSWQRKISAAEANFPGFQGHKIERPTPGVQEDWTVILSFDTDQNLAAWTDSPQRQKLLAEGEAFASNTRVSKAKYGFTFWSTDRPSRLMIFKDNLLVLLVLYPIVFLFGYLISEPFLSGVPFWLSLFIGNIVSTQLLGWLVAPWIFRVFAWWHKPGIGSRREVLGYVILAVLYAASMALDALLIALGPIGGGGAA</sequence>
<evidence type="ECO:0000313" key="3">
    <source>
        <dbReference type="EMBL" id="RFA09831.1"/>
    </source>
</evidence>
<dbReference type="Proteomes" id="UP000256486">
    <property type="component" value="Unassembled WGS sequence"/>
</dbReference>
<dbReference type="Gene3D" id="3.30.70.100">
    <property type="match status" value="2"/>
</dbReference>
<dbReference type="InterPro" id="IPR007138">
    <property type="entry name" value="ABM_dom"/>
</dbReference>
<keyword evidence="1" id="KW-1133">Transmembrane helix</keyword>
<dbReference type="AlphaFoldDB" id="A0A3E0VJD7"/>
<dbReference type="InterPro" id="IPR038762">
    <property type="entry name" value="ABM_predict"/>
</dbReference>
<keyword evidence="3" id="KW-0560">Oxidoreductase</keyword>
<dbReference type="SUPFAM" id="SSF54909">
    <property type="entry name" value="Dimeric alpha+beta barrel"/>
    <property type="match status" value="2"/>
</dbReference>
<dbReference type="PANTHER" id="PTHR40057">
    <property type="entry name" value="SLR1162 PROTEIN"/>
    <property type="match status" value="1"/>
</dbReference>
<reference evidence="3 4" key="1">
    <citation type="submission" date="2017-04" db="EMBL/GenBank/DDBJ databases">
        <title>Comparative genome analysis of Subtercola boreus.</title>
        <authorList>
            <person name="Cho Y.-J."/>
            <person name="Cho A."/>
            <person name="Kim O.-S."/>
            <person name="Lee J.-I."/>
        </authorList>
    </citation>
    <scope>NUCLEOTIDE SEQUENCE [LARGE SCALE GENOMIC DNA]</scope>
    <source>
        <strain evidence="3 4">K300</strain>
    </source>
</reference>
<dbReference type="OrthoDB" id="1494254at2"/>
<feature type="transmembrane region" description="Helical" evidence="1">
    <location>
        <begin position="225"/>
        <end position="244"/>
    </location>
</feature>
<evidence type="ECO:0000313" key="4">
    <source>
        <dbReference type="Proteomes" id="UP000256486"/>
    </source>
</evidence>
<keyword evidence="1" id="KW-0812">Transmembrane</keyword>
<dbReference type="EMBL" id="NBWZ01000001">
    <property type="protein sequence ID" value="RFA09831.1"/>
    <property type="molecule type" value="Genomic_DNA"/>
</dbReference>
<gene>
    <name evidence="3" type="ORF">B7R54_11905</name>
</gene>
<dbReference type="GO" id="GO:0004497">
    <property type="term" value="F:monooxygenase activity"/>
    <property type="evidence" value="ECO:0007669"/>
    <property type="project" value="UniProtKB-KW"/>
</dbReference>
<protein>
    <submittedName>
        <fullName evidence="3">Antibiotic biosynthesis monooxygenase</fullName>
    </submittedName>
</protein>
<dbReference type="Pfam" id="PF03992">
    <property type="entry name" value="ABM"/>
    <property type="match status" value="1"/>
</dbReference>
<dbReference type="RefSeq" id="WP_116415231.1">
    <property type="nucleotide sequence ID" value="NZ_NBWZ01000001.1"/>
</dbReference>
<feature type="transmembrane region" description="Helical" evidence="1">
    <location>
        <begin position="250"/>
        <end position="273"/>
    </location>
</feature>
<evidence type="ECO:0000259" key="2">
    <source>
        <dbReference type="Pfam" id="PF03992"/>
    </source>
</evidence>
<dbReference type="InterPro" id="IPR011008">
    <property type="entry name" value="Dimeric_a/b-barrel"/>
</dbReference>
<name>A0A3E0VJD7_9MICO</name>
<comment type="caution">
    <text evidence="3">The sequence shown here is derived from an EMBL/GenBank/DDBJ whole genome shotgun (WGS) entry which is preliminary data.</text>
</comment>